<gene>
    <name evidence="1" type="ORF">ACEZ3G_12590</name>
</gene>
<protein>
    <submittedName>
        <fullName evidence="1">TfoX/Sxy family protein</fullName>
    </submittedName>
</protein>
<dbReference type="Proteomes" id="UP001595191">
    <property type="component" value="Unassembled WGS sequence"/>
</dbReference>
<comment type="caution">
    <text evidence="1">The sequence shown here is derived from an EMBL/GenBank/DDBJ whole genome shotgun (WGS) entry which is preliminary data.</text>
</comment>
<dbReference type="EMBL" id="JBHFPV010000002">
    <property type="protein sequence ID" value="MFH6604322.1"/>
    <property type="molecule type" value="Genomic_DNA"/>
</dbReference>
<accession>A0ACC7LQM7</accession>
<organism evidence="1 2">
    <name type="scientific">Meishania litoralis</name>
    <dbReference type="NCBI Taxonomy" id="3434685"/>
    <lineage>
        <taxon>Bacteria</taxon>
        <taxon>Pseudomonadati</taxon>
        <taxon>Bacteroidota</taxon>
        <taxon>Flavobacteriia</taxon>
        <taxon>Flavobacteriales</taxon>
        <taxon>Flavobacteriaceae</taxon>
        <taxon>Meishania</taxon>
    </lineage>
</organism>
<evidence type="ECO:0000313" key="2">
    <source>
        <dbReference type="Proteomes" id="UP001595191"/>
    </source>
</evidence>
<evidence type="ECO:0000313" key="1">
    <source>
        <dbReference type="EMBL" id="MFH6604322.1"/>
    </source>
</evidence>
<keyword evidence="2" id="KW-1185">Reference proteome</keyword>
<name>A0ACC7LQM7_9FLAO</name>
<reference evidence="1" key="1">
    <citation type="submission" date="2024-09" db="EMBL/GenBank/DDBJ databases">
        <authorList>
            <person name="Liu J."/>
        </authorList>
    </citation>
    <scope>NUCLEOTIDE SEQUENCE</scope>
    <source>
        <strain evidence="1">NBU2967</strain>
    </source>
</reference>
<proteinExistence type="predicted"/>
<sequence length="123" mass="14126">MAYDEFLADRARNILKTKSVAFEEKKMMGGLCFMVDDKMCFGMHTDKNTDASLLMCRVGQPNYDRALQRPHCSEMTFTGRTMKGFVFVSEEGIDSENDLESWIQMSLDFNPMAKSSKKKKVKK</sequence>